<dbReference type="RefSeq" id="XP_064768356.1">
    <property type="nucleotide sequence ID" value="XM_064912513.1"/>
</dbReference>
<sequence length="128" mass="14209">MSRKVFLRNVPLLLAIGGGVYTGYEVFDPLFREERDRLIREGVLVLPEEVGKQPEGTTVTGDVPLSDFSGIPPDAIQINPFEPLLHEAAPAKSYWHYLRHPTELLGSKPLSAADVEHMKITTTASKEK</sequence>
<organism evidence="1 2">
    <name type="scientific">Myxozyma melibiosi</name>
    <dbReference type="NCBI Taxonomy" id="54550"/>
    <lineage>
        <taxon>Eukaryota</taxon>
        <taxon>Fungi</taxon>
        <taxon>Dikarya</taxon>
        <taxon>Ascomycota</taxon>
        <taxon>Saccharomycotina</taxon>
        <taxon>Lipomycetes</taxon>
        <taxon>Lipomycetales</taxon>
        <taxon>Lipomycetaceae</taxon>
        <taxon>Myxozyma</taxon>
    </lineage>
</organism>
<dbReference type="GeneID" id="90038025"/>
<evidence type="ECO:0000313" key="2">
    <source>
        <dbReference type="Proteomes" id="UP001498771"/>
    </source>
</evidence>
<proteinExistence type="predicted"/>
<protein>
    <submittedName>
        <fullName evidence="1">Uncharacterized protein</fullName>
    </submittedName>
</protein>
<comment type="caution">
    <text evidence="1">The sequence shown here is derived from an EMBL/GenBank/DDBJ whole genome shotgun (WGS) entry which is preliminary data.</text>
</comment>
<dbReference type="EMBL" id="JBBJBU010000005">
    <property type="protein sequence ID" value="KAK7205323.1"/>
    <property type="molecule type" value="Genomic_DNA"/>
</dbReference>
<name>A0ABR1F8B5_9ASCO</name>
<dbReference type="Proteomes" id="UP001498771">
    <property type="component" value="Unassembled WGS sequence"/>
</dbReference>
<keyword evidence="2" id="KW-1185">Reference proteome</keyword>
<evidence type="ECO:0000313" key="1">
    <source>
        <dbReference type="EMBL" id="KAK7205323.1"/>
    </source>
</evidence>
<gene>
    <name evidence="1" type="ORF">BZA70DRAFT_277846</name>
</gene>
<reference evidence="1 2" key="1">
    <citation type="submission" date="2024-03" db="EMBL/GenBank/DDBJ databases">
        <title>Genome-scale model development and genomic sequencing of the oleaginous clade Lipomyces.</title>
        <authorList>
            <consortium name="Lawrence Berkeley National Laboratory"/>
            <person name="Czajka J.J."/>
            <person name="Han Y."/>
            <person name="Kim J."/>
            <person name="Mondo S.J."/>
            <person name="Hofstad B.A."/>
            <person name="Robles A."/>
            <person name="Haridas S."/>
            <person name="Riley R."/>
            <person name="LaButti K."/>
            <person name="Pangilinan J."/>
            <person name="Andreopoulos W."/>
            <person name="Lipzen A."/>
            <person name="Yan J."/>
            <person name="Wang M."/>
            <person name="Ng V."/>
            <person name="Grigoriev I.V."/>
            <person name="Spatafora J.W."/>
            <person name="Magnuson J.K."/>
            <person name="Baker S.E."/>
            <person name="Pomraning K.R."/>
        </authorList>
    </citation>
    <scope>NUCLEOTIDE SEQUENCE [LARGE SCALE GENOMIC DNA]</scope>
    <source>
        <strain evidence="1 2">Phaff 52-87</strain>
    </source>
</reference>
<accession>A0ABR1F8B5</accession>